<gene>
    <name evidence="1" type="ORF">TGAM01_v210907</name>
</gene>
<reference evidence="1 2" key="1">
    <citation type="journal article" date="2016" name="Genome Announc.">
        <title>Draft Whole-Genome Sequence of Trichoderma gamsii T6085, a Promising Biocontrol Agent of Fusarium Head Blight on Wheat.</title>
        <authorList>
            <person name="Baroncelli R."/>
            <person name="Zapparata A."/>
            <person name="Piaggeschi G."/>
            <person name="Sarrocco S."/>
            <person name="Vannacci G."/>
        </authorList>
    </citation>
    <scope>NUCLEOTIDE SEQUENCE [LARGE SCALE GENOMIC DNA]</scope>
    <source>
        <strain evidence="1 2">T6085</strain>
    </source>
</reference>
<dbReference type="InterPro" id="IPR050600">
    <property type="entry name" value="SETD3_SETD6_MTase"/>
</dbReference>
<name>A0A2P4Z7F8_9HYPO</name>
<dbReference type="Gene3D" id="3.90.1410.10">
    <property type="entry name" value="set domain protein methyltransferase, domain 1"/>
    <property type="match status" value="1"/>
</dbReference>
<dbReference type="Proteomes" id="UP000054821">
    <property type="component" value="Unassembled WGS sequence"/>
</dbReference>
<dbReference type="InterPro" id="IPR046341">
    <property type="entry name" value="SET_dom_sf"/>
</dbReference>
<dbReference type="SUPFAM" id="SSF82199">
    <property type="entry name" value="SET domain"/>
    <property type="match status" value="1"/>
</dbReference>
<proteinExistence type="predicted"/>
<evidence type="ECO:0000313" key="1">
    <source>
        <dbReference type="EMBL" id="PON20222.1"/>
    </source>
</evidence>
<dbReference type="GO" id="GO:0016279">
    <property type="term" value="F:protein-lysine N-methyltransferase activity"/>
    <property type="evidence" value="ECO:0007669"/>
    <property type="project" value="TreeGrafter"/>
</dbReference>
<accession>A0A2P4Z7F8</accession>
<organism evidence="1 2">
    <name type="scientific">Trichoderma gamsii</name>
    <dbReference type="NCBI Taxonomy" id="398673"/>
    <lineage>
        <taxon>Eukaryota</taxon>
        <taxon>Fungi</taxon>
        <taxon>Dikarya</taxon>
        <taxon>Ascomycota</taxon>
        <taxon>Pezizomycotina</taxon>
        <taxon>Sordariomycetes</taxon>
        <taxon>Hypocreomycetidae</taxon>
        <taxon>Hypocreales</taxon>
        <taxon>Hypocreaceae</taxon>
        <taxon>Trichoderma</taxon>
    </lineage>
</organism>
<dbReference type="GO" id="GO:0005634">
    <property type="term" value="C:nucleus"/>
    <property type="evidence" value="ECO:0007669"/>
    <property type="project" value="TreeGrafter"/>
</dbReference>
<comment type="caution">
    <text evidence="1">The sequence shown here is derived from an EMBL/GenBank/DDBJ whole genome shotgun (WGS) entry which is preliminary data.</text>
</comment>
<dbReference type="PANTHER" id="PTHR13271:SF146">
    <property type="entry name" value="SET DOMAIN-CONTAINING PROTEIN"/>
    <property type="match status" value="1"/>
</dbReference>
<dbReference type="EMBL" id="JPDN02000077">
    <property type="protein sequence ID" value="PON20222.1"/>
    <property type="molecule type" value="Genomic_DNA"/>
</dbReference>
<dbReference type="RefSeq" id="XP_018656489.1">
    <property type="nucleotide sequence ID" value="XM_018810297.1"/>
</dbReference>
<dbReference type="STRING" id="398673.A0A2P4Z7F8"/>
<dbReference type="PANTHER" id="PTHR13271">
    <property type="entry name" value="UNCHARACTERIZED PUTATIVE METHYLTRANSFERASE"/>
    <property type="match status" value="1"/>
</dbReference>
<dbReference type="GeneID" id="29990380"/>
<sequence>MDSIQDRISLLLDWAASHHAALHPSAEVYDDPETGLSFRVKPSASPIPPYEPIVSLPTNLSLSYANALQPTPAFPRDFLSKTKPHVIGRLFLIKELLRGEESFWWPYIQALPQPEDVDDWALPPFWPEEEAELLEGTNVEIGLDKIRADLKREFRDAKALLLASQKDAEDDFSELLTRELYNWAYCIFSSRSFRASLVMSEAQQQALPEDVSVDDFSVLLPLFDIGNHDMTVDVKWELDAANATNSGAACQLKVGREHRPGQQIFNNYSPKTNAELLLGYGFMLPVTDELHNDYIHVRKRTAPSAPLPSSPQSGSSVPEEYLISLRPVTDPSSLLATSKQALLINPPALGLLGAFKHVQHDMVWDILMTLLQHSSIPLIKLIPLNSNTFPSEEEAVRQRQERFFSGHVNDECQEYLEQTVAIIQHKVLQELERLNETDMEVVGDDVELLSPNQRLALEYRERCRRVLENTLGTMGEDEMMQYDE</sequence>
<protein>
    <submittedName>
        <fullName evidence="1">Uncharacterized protein</fullName>
    </submittedName>
</protein>
<dbReference type="AlphaFoldDB" id="A0A2P4Z7F8"/>
<keyword evidence="2" id="KW-1185">Reference proteome</keyword>
<evidence type="ECO:0000313" key="2">
    <source>
        <dbReference type="Proteomes" id="UP000054821"/>
    </source>
</evidence>